<name>A0A1Q9DJ27_SYMMI</name>
<comment type="caution">
    <text evidence="1">The sequence shown here is derived from an EMBL/GenBank/DDBJ whole genome shotgun (WGS) entry which is preliminary data.</text>
</comment>
<proteinExistence type="predicted"/>
<reference evidence="1 2" key="1">
    <citation type="submission" date="2016-02" db="EMBL/GenBank/DDBJ databases">
        <title>Genome analysis of coral dinoflagellate symbionts highlights evolutionary adaptations to a symbiotic lifestyle.</title>
        <authorList>
            <person name="Aranda M."/>
            <person name="Li Y."/>
            <person name="Liew Y.J."/>
            <person name="Baumgarten S."/>
            <person name="Simakov O."/>
            <person name="Wilson M."/>
            <person name="Piel J."/>
            <person name="Ashoor H."/>
            <person name="Bougouffa S."/>
            <person name="Bajic V.B."/>
            <person name="Ryu T."/>
            <person name="Ravasi T."/>
            <person name="Bayer T."/>
            <person name="Micklem G."/>
            <person name="Kim H."/>
            <person name="Bhak J."/>
            <person name="Lajeunesse T.C."/>
            <person name="Voolstra C.R."/>
        </authorList>
    </citation>
    <scope>NUCLEOTIDE SEQUENCE [LARGE SCALE GENOMIC DNA]</scope>
    <source>
        <strain evidence="1 2">CCMP2467</strain>
    </source>
</reference>
<protein>
    <submittedName>
        <fullName evidence="1">Retrovirus-related Pol polyprotein from transposon TNT 1-94</fullName>
    </submittedName>
</protein>
<dbReference type="PANTHER" id="PTHR11439:SF467">
    <property type="entry name" value="INTEGRASE CATALYTIC DOMAIN-CONTAINING PROTEIN"/>
    <property type="match status" value="1"/>
</dbReference>
<keyword evidence="2" id="KW-1185">Reference proteome</keyword>
<evidence type="ECO:0000313" key="1">
    <source>
        <dbReference type="EMBL" id="OLP95150.1"/>
    </source>
</evidence>
<evidence type="ECO:0000313" key="2">
    <source>
        <dbReference type="Proteomes" id="UP000186817"/>
    </source>
</evidence>
<gene>
    <name evidence="1" type="ORF">AK812_SmicGene22775</name>
</gene>
<dbReference type="OrthoDB" id="419756at2759"/>
<dbReference type="CDD" id="cd09272">
    <property type="entry name" value="RNase_HI_RT_Ty1"/>
    <property type="match status" value="1"/>
</dbReference>
<dbReference type="Proteomes" id="UP000186817">
    <property type="component" value="Unassembled WGS sequence"/>
</dbReference>
<organism evidence="1 2">
    <name type="scientific">Symbiodinium microadriaticum</name>
    <name type="common">Dinoflagellate</name>
    <name type="synonym">Zooxanthella microadriatica</name>
    <dbReference type="NCBI Taxonomy" id="2951"/>
    <lineage>
        <taxon>Eukaryota</taxon>
        <taxon>Sar</taxon>
        <taxon>Alveolata</taxon>
        <taxon>Dinophyceae</taxon>
        <taxon>Suessiales</taxon>
        <taxon>Symbiodiniaceae</taxon>
        <taxon>Symbiodinium</taxon>
    </lineage>
</organism>
<sequence length="369" mass="41280">MKLNLLPTAFPSALSEISRTMSLSLMLRSWQKLIAMHVFMKSSYLRDSCSTEQMPQMPSVLKFPQQQGGALLHVDDMLAAGVKSVLEDCCSQLRKKYKISVQWVNEVNDELTFLKKRHLLISDGELCIQVHGKHLDRLLELTCLDKAKLRSRQAPMPTGTLPTESENDPLLSDAEASVYRSCVGILLYLQADMTAAQYAIRHLASSMSKPTKGSWSLLRHLVAYLQQHHGHCHCLTRAEPGRGLLVQLDNENVIEAFSDSDWAGCRKTRKSVSGSAFTINGQLVYSASRSQRLIALSSAEAEYHAAISCAIDGILIRSMVEYLFPNPTAPLRILVDNQAARSMMQRQGTGKIRHIHARLLWIQQRVQLG</sequence>
<dbReference type="EMBL" id="LSRX01000515">
    <property type="protein sequence ID" value="OLP95150.1"/>
    <property type="molecule type" value="Genomic_DNA"/>
</dbReference>
<dbReference type="AlphaFoldDB" id="A0A1Q9DJ27"/>
<accession>A0A1Q9DJ27</accession>
<dbReference type="PANTHER" id="PTHR11439">
    <property type="entry name" value="GAG-POL-RELATED RETROTRANSPOSON"/>
    <property type="match status" value="1"/>
</dbReference>